<feature type="region of interest" description="Disordered" evidence="1">
    <location>
        <begin position="77"/>
        <end position="229"/>
    </location>
</feature>
<evidence type="ECO:0000313" key="2">
    <source>
        <dbReference type="EMBL" id="KAA1092086.1"/>
    </source>
</evidence>
<organism evidence="2 3">
    <name type="scientific">Puccinia graminis f. sp. tritici</name>
    <dbReference type="NCBI Taxonomy" id="56615"/>
    <lineage>
        <taxon>Eukaryota</taxon>
        <taxon>Fungi</taxon>
        <taxon>Dikarya</taxon>
        <taxon>Basidiomycota</taxon>
        <taxon>Pucciniomycotina</taxon>
        <taxon>Pucciniomycetes</taxon>
        <taxon>Pucciniales</taxon>
        <taxon>Pucciniaceae</taxon>
        <taxon>Puccinia</taxon>
    </lineage>
</organism>
<keyword evidence="2" id="KW-0418">Kinase</keyword>
<accession>A0A5B0NTU8</accession>
<protein>
    <submittedName>
        <fullName evidence="2">Serine/threonine-protein kinase KIN2</fullName>
    </submittedName>
</protein>
<dbReference type="AlphaFoldDB" id="A0A5B0NTU8"/>
<feature type="compositionally biased region" description="Low complexity" evidence="1">
    <location>
        <begin position="127"/>
        <end position="137"/>
    </location>
</feature>
<dbReference type="Proteomes" id="UP000325313">
    <property type="component" value="Unassembled WGS sequence"/>
</dbReference>
<proteinExistence type="predicted"/>
<evidence type="ECO:0000256" key="1">
    <source>
        <dbReference type="SAM" id="MobiDB-lite"/>
    </source>
</evidence>
<keyword evidence="2" id="KW-0808">Transferase</keyword>
<evidence type="ECO:0000313" key="3">
    <source>
        <dbReference type="Proteomes" id="UP000325313"/>
    </source>
</evidence>
<sequence>MVADNPPRISAIRWRIPASASGYPPAGAVSAADGCFSAQTWRISGYPKGYPVPREATPPGGIPPGELVHNPARREGFLPTSRDEYPLVGRGFSRREGPGGFARRSIGLGHKSSSKRLSPPFSPGGLQEQQQTAAQAQPDHVSDDIPTDAIPMSAPISGQSGPMAAFGAKSDLDANLSSRSRHHQRGSSAGGEAGHNDVPASKGEGKVALKSSASGPNWRPRMSSTSWCTHPLVGRNPSRREGIHPGSSGGIPPGELVHIQLAGSGVHTLSSGETPPDERVFIPARRREESLPASWYTIQLAGRDSSRRAGL</sequence>
<name>A0A5B0NTU8_PUCGR</name>
<dbReference type="EMBL" id="VDEP01000378">
    <property type="protein sequence ID" value="KAA1092086.1"/>
    <property type="molecule type" value="Genomic_DNA"/>
</dbReference>
<dbReference type="GO" id="GO:0016301">
    <property type="term" value="F:kinase activity"/>
    <property type="evidence" value="ECO:0007669"/>
    <property type="project" value="UniProtKB-KW"/>
</dbReference>
<comment type="caution">
    <text evidence="2">The sequence shown here is derived from an EMBL/GenBank/DDBJ whole genome shotgun (WGS) entry which is preliminary data.</text>
</comment>
<gene>
    <name evidence="2" type="primary">KIN1_2</name>
    <name evidence="2" type="ORF">PGTUg99_016950</name>
</gene>
<reference evidence="2 3" key="1">
    <citation type="submission" date="2019-05" db="EMBL/GenBank/DDBJ databases">
        <title>Emergence of the Ug99 lineage of the wheat stem rust pathogen through somatic hybridization.</title>
        <authorList>
            <person name="Li F."/>
            <person name="Upadhyaya N.M."/>
            <person name="Sperschneider J."/>
            <person name="Matny O."/>
            <person name="Nguyen-Phuc H."/>
            <person name="Mago R."/>
            <person name="Raley C."/>
            <person name="Miller M.E."/>
            <person name="Silverstein K.A.T."/>
            <person name="Henningsen E."/>
            <person name="Hirsch C.D."/>
            <person name="Visser B."/>
            <person name="Pretorius Z.A."/>
            <person name="Steffenson B.J."/>
            <person name="Schwessinger B."/>
            <person name="Dodds P.N."/>
            <person name="Figueroa M."/>
        </authorList>
    </citation>
    <scope>NUCLEOTIDE SEQUENCE [LARGE SCALE GENOMIC DNA]</scope>
    <source>
        <strain evidence="2 3">Ug99</strain>
    </source>
</reference>